<evidence type="ECO:0000313" key="1">
    <source>
        <dbReference type="EMBL" id="EUA42719.1"/>
    </source>
</evidence>
<dbReference type="EMBL" id="JAOB01000042">
    <property type="protein sequence ID" value="EUA42719.1"/>
    <property type="molecule type" value="Genomic_DNA"/>
</dbReference>
<name>X8BFS3_MYCXE</name>
<comment type="caution">
    <text evidence="1">The sequence shown here is derived from an EMBL/GenBank/DDBJ whole genome shotgun (WGS) entry which is preliminary data.</text>
</comment>
<reference evidence="1" key="1">
    <citation type="submission" date="2014-01" db="EMBL/GenBank/DDBJ databases">
        <authorList>
            <person name="Brown-Elliot B."/>
            <person name="Wallace R."/>
            <person name="Lenaerts A."/>
            <person name="Ordway D."/>
            <person name="DeGroote M.A."/>
            <person name="Parker T."/>
            <person name="Sizemore C."/>
            <person name="Tallon L.J."/>
            <person name="Sadzewicz L.K."/>
            <person name="Sengamalay N."/>
            <person name="Fraser C.M."/>
            <person name="Hine E."/>
            <person name="Shefchek K.A."/>
            <person name="Das S.P."/>
            <person name="Tettelin H."/>
        </authorList>
    </citation>
    <scope>NUCLEOTIDE SEQUENCE [LARGE SCALE GENOMIC DNA]</scope>
    <source>
        <strain evidence="1">4042</strain>
    </source>
</reference>
<organism evidence="1">
    <name type="scientific">Mycobacterium xenopi 4042</name>
    <dbReference type="NCBI Taxonomy" id="1299334"/>
    <lineage>
        <taxon>Bacteria</taxon>
        <taxon>Bacillati</taxon>
        <taxon>Actinomycetota</taxon>
        <taxon>Actinomycetes</taxon>
        <taxon>Mycobacteriales</taxon>
        <taxon>Mycobacteriaceae</taxon>
        <taxon>Mycobacterium</taxon>
    </lineage>
</organism>
<gene>
    <name evidence="1" type="ORF">I553_6579</name>
</gene>
<keyword evidence="1" id="KW-0808">Transferase</keyword>
<sequence length="38" mass="4124">MTSAQQFSADSGARLDITAGSVACQDKFHRLKRISLNV</sequence>
<dbReference type="AlphaFoldDB" id="X8BFS3"/>
<protein>
    <submittedName>
        <fullName evidence="1">Glycosyltransferase GtfB domain protein</fullName>
    </submittedName>
</protein>
<accession>X8BFS3</accession>
<dbReference type="GO" id="GO:0016740">
    <property type="term" value="F:transferase activity"/>
    <property type="evidence" value="ECO:0007669"/>
    <property type="project" value="UniProtKB-KW"/>
</dbReference>
<proteinExistence type="predicted"/>